<feature type="non-terminal residue" evidence="1">
    <location>
        <position position="109"/>
    </location>
</feature>
<proteinExistence type="predicted"/>
<comment type="caution">
    <text evidence="1">The sequence shown here is derived from an EMBL/GenBank/DDBJ whole genome shotgun (WGS) entry which is preliminary data.</text>
</comment>
<sequence>MKTKAKIAGIALLLSGGLLFLQGCAVVRWHYQMMESMMGGMMGHGGPQEATPERVTLYRLCQACTYLDHQGELSLSAAQVKELKSMGLECQKEVIRKEAEVRTAEIELG</sequence>
<evidence type="ECO:0000313" key="1">
    <source>
        <dbReference type="EMBL" id="MBI2877254.1"/>
    </source>
</evidence>
<accession>A0A932CQ06</accession>
<dbReference type="EMBL" id="JACPRF010000310">
    <property type="protein sequence ID" value="MBI2877254.1"/>
    <property type="molecule type" value="Genomic_DNA"/>
</dbReference>
<gene>
    <name evidence="1" type="ORF">HYY20_10260</name>
</gene>
<name>A0A932CQ06_UNCTE</name>
<protein>
    <recommendedName>
        <fullName evidence="3">Lipoprotein</fullName>
    </recommendedName>
</protein>
<evidence type="ECO:0000313" key="2">
    <source>
        <dbReference type="Proteomes" id="UP000769766"/>
    </source>
</evidence>
<evidence type="ECO:0008006" key="3">
    <source>
        <dbReference type="Google" id="ProtNLM"/>
    </source>
</evidence>
<dbReference type="PROSITE" id="PS51257">
    <property type="entry name" value="PROKAR_LIPOPROTEIN"/>
    <property type="match status" value="1"/>
</dbReference>
<organism evidence="1 2">
    <name type="scientific">Tectimicrobiota bacterium</name>
    <dbReference type="NCBI Taxonomy" id="2528274"/>
    <lineage>
        <taxon>Bacteria</taxon>
        <taxon>Pseudomonadati</taxon>
        <taxon>Nitrospinota/Tectimicrobiota group</taxon>
        <taxon>Candidatus Tectimicrobiota</taxon>
    </lineage>
</organism>
<dbReference type="Proteomes" id="UP000769766">
    <property type="component" value="Unassembled WGS sequence"/>
</dbReference>
<dbReference type="AlphaFoldDB" id="A0A932CQ06"/>
<reference evidence="1" key="1">
    <citation type="submission" date="2020-07" db="EMBL/GenBank/DDBJ databases">
        <title>Huge and variable diversity of episymbiotic CPR bacteria and DPANN archaea in groundwater ecosystems.</title>
        <authorList>
            <person name="He C.Y."/>
            <person name="Keren R."/>
            <person name="Whittaker M."/>
            <person name="Farag I.F."/>
            <person name="Doudna J."/>
            <person name="Cate J.H.D."/>
            <person name="Banfield J.F."/>
        </authorList>
    </citation>
    <scope>NUCLEOTIDE SEQUENCE</scope>
    <source>
        <strain evidence="1">NC_groundwater_672_Ag_B-0.1um_62_36</strain>
    </source>
</reference>